<feature type="transmembrane region" description="Helical" evidence="2">
    <location>
        <begin position="50"/>
        <end position="69"/>
    </location>
</feature>
<organism evidence="3 4">
    <name type="scientific">Arthrobacter ginkgonis</name>
    <dbReference type="NCBI Taxonomy" id="1630594"/>
    <lineage>
        <taxon>Bacteria</taxon>
        <taxon>Bacillati</taxon>
        <taxon>Actinomycetota</taxon>
        <taxon>Actinomycetes</taxon>
        <taxon>Micrococcales</taxon>
        <taxon>Micrococcaceae</taxon>
        <taxon>Arthrobacter</taxon>
    </lineage>
</organism>
<dbReference type="PIRSF" id="PIRSF005348">
    <property type="entry name" value="YxkH"/>
    <property type="match status" value="1"/>
</dbReference>
<keyword evidence="2" id="KW-1133">Transmembrane helix</keyword>
<feature type="transmembrane region" description="Helical" evidence="2">
    <location>
        <begin position="194"/>
        <end position="213"/>
    </location>
</feature>
<dbReference type="PANTHER" id="PTHR40033:SF1">
    <property type="entry name" value="CITRATE-SODIUM SYMPORTER"/>
    <property type="match status" value="1"/>
</dbReference>
<sequence length="468" mass="48860">MSENKLDTMNDETAVNGDSGMSRPVEASVGNRLGTHHPGRLGLKIASLPLPVYLAMAAVVFIAALTGTLPESMVSGFAVTILFGGLLIWIGNLFPVVRDFGLPTVLCTFVPALLLFMGLLPENLVTVVQTFVDPQGFLDFFVVAIIAGSILGMPRALLLKAGPRFAVPLLGCLVATFVIIGAIGAAMGMGFFNAMLMIAAPIMAGGLGLGALPMSEMYAAKTGTDPATFMGDLLSAVVLANVVCILIAGLYNGLGKRRKQLFVGFNGHGELMRIKGTAGELSTPKKRDASSYLALGKGLAIASVLFVLGELLGTYLEFLHPYAWTIIAAAALKIFGLLPQDLEDSASDWGEMVSSVLVPALLVGVSITYIKIDEVLASMGNPVFIVLTIATVIVATPSSGFLGWLVKFHFVEAAITPGLVMADTGGSGDVSVLSAANRMHLMPFAALTNRIGGALVLFVTALLVPFMG</sequence>
<name>A0ABP7C6I4_9MICC</name>
<dbReference type="EMBL" id="BAABEO010000012">
    <property type="protein sequence ID" value="GAA3681587.1"/>
    <property type="molecule type" value="Genomic_DNA"/>
</dbReference>
<dbReference type="InterPro" id="IPR004679">
    <property type="entry name" value="2-OHcarboxylate_transport"/>
</dbReference>
<feature type="transmembrane region" description="Helical" evidence="2">
    <location>
        <begin position="140"/>
        <end position="159"/>
    </location>
</feature>
<keyword evidence="4" id="KW-1185">Reference proteome</keyword>
<keyword evidence="2" id="KW-0812">Transmembrane</keyword>
<feature type="transmembrane region" description="Helical" evidence="2">
    <location>
        <begin position="100"/>
        <end position="120"/>
    </location>
</feature>
<dbReference type="Pfam" id="PF03390">
    <property type="entry name" value="2HCT"/>
    <property type="match status" value="1"/>
</dbReference>
<feature type="transmembrane region" description="Helical" evidence="2">
    <location>
        <begin position="352"/>
        <end position="372"/>
    </location>
</feature>
<dbReference type="RefSeq" id="WP_345150389.1">
    <property type="nucleotide sequence ID" value="NZ_BAABEO010000012.1"/>
</dbReference>
<comment type="caution">
    <text evidence="3">The sequence shown here is derived from an EMBL/GenBank/DDBJ whole genome shotgun (WGS) entry which is preliminary data.</text>
</comment>
<keyword evidence="2" id="KW-0472">Membrane</keyword>
<reference evidence="4" key="1">
    <citation type="journal article" date="2019" name="Int. J. Syst. Evol. Microbiol.">
        <title>The Global Catalogue of Microorganisms (GCM) 10K type strain sequencing project: providing services to taxonomists for standard genome sequencing and annotation.</title>
        <authorList>
            <consortium name="The Broad Institute Genomics Platform"/>
            <consortium name="The Broad Institute Genome Sequencing Center for Infectious Disease"/>
            <person name="Wu L."/>
            <person name="Ma J."/>
        </authorList>
    </citation>
    <scope>NUCLEOTIDE SEQUENCE [LARGE SCALE GENOMIC DNA]</scope>
    <source>
        <strain evidence="4">JCM 30742</strain>
    </source>
</reference>
<protein>
    <submittedName>
        <fullName evidence="3">2-hydroxycarboxylate transporter family protein</fullName>
    </submittedName>
</protein>
<evidence type="ECO:0000256" key="2">
    <source>
        <dbReference type="SAM" id="Phobius"/>
    </source>
</evidence>
<feature type="transmembrane region" description="Helical" evidence="2">
    <location>
        <begin position="384"/>
        <end position="406"/>
    </location>
</feature>
<feature type="transmembrane region" description="Helical" evidence="2">
    <location>
        <begin position="233"/>
        <end position="251"/>
    </location>
</feature>
<feature type="transmembrane region" description="Helical" evidence="2">
    <location>
        <begin position="165"/>
        <end position="187"/>
    </location>
</feature>
<evidence type="ECO:0000313" key="4">
    <source>
        <dbReference type="Proteomes" id="UP001500752"/>
    </source>
</evidence>
<proteinExistence type="predicted"/>
<gene>
    <name evidence="3" type="ORF">GCM10023081_19450</name>
</gene>
<feature type="transmembrane region" description="Helical" evidence="2">
    <location>
        <begin position="292"/>
        <end position="316"/>
    </location>
</feature>
<evidence type="ECO:0000256" key="1">
    <source>
        <dbReference type="SAM" id="MobiDB-lite"/>
    </source>
</evidence>
<dbReference type="Proteomes" id="UP001500752">
    <property type="component" value="Unassembled WGS sequence"/>
</dbReference>
<feature type="region of interest" description="Disordered" evidence="1">
    <location>
        <begin position="1"/>
        <end position="21"/>
    </location>
</feature>
<feature type="transmembrane region" description="Helical" evidence="2">
    <location>
        <begin position="447"/>
        <end position="467"/>
    </location>
</feature>
<dbReference type="PANTHER" id="PTHR40033">
    <property type="entry name" value="NA(+)-MALATE SYMPORTER"/>
    <property type="match status" value="1"/>
</dbReference>
<accession>A0ABP7C6I4</accession>
<feature type="transmembrane region" description="Helical" evidence="2">
    <location>
        <begin position="322"/>
        <end position="340"/>
    </location>
</feature>
<feature type="transmembrane region" description="Helical" evidence="2">
    <location>
        <begin position="76"/>
        <end position="94"/>
    </location>
</feature>
<evidence type="ECO:0000313" key="3">
    <source>
        <dbReference type="EMBL" id="GAA3681587.1"/>
    </source>
</evidence>